<dbReference type="EMBL" id="LIYF01000003">
    <property type="protein sequence ID" value="KZK08511.1"/>
    <property type="molecule type" value="Genomic_DNA"/>
</dbReference>
<dbReference type="PATRIC" id="fig|1359.32.peg.1272"/>
<gene>
    <name evidence="1" type="ORF">AB996_0119</name>
</gene>
<dbReference type="AlphaFoldDB" id="A0A166KK63"/>
<proteinExistence type="predicted"/>
<sequence>MSELFIVRWPQNISAVYVRGATIRYSKNQSVYYANEVLSPGQVICTWNSESDYVLSGSAPSLPLLQVGRHYELSFKLKADNDLPVQIQIKFLDTQKEIINSYSSTETCFNFEVPKGTVSYEINLINLKHRWLLFDFLSISESGEEKIIEKHFRKHYDWVHVKQAKLPQNKAAHLIVNRGPRSIVPVSLKQNIDYEQIFVYTDGKNIEKLITDLDTAFQVHNDYELTIEAGIEFYSIPKEIIKKIEMSLISKKITRRQTKNDQLDY</sequence>
<accession>A0A166KK63</accession>
<evidence type="ECO:0000313" key="2">
    <source>
        <dbReference type="Proteomes" id="UP000076519"/>
    </source>
</evidence>
<dbReference type="Proteomes" id="UP000076519">
    <property type="component" value="Unassembled WGS sequence"/>
</dbReference>
<evidence type="ECO:0000313" key="1">
    <source>
        <dbReference type="EMBL" id="KZK08511.1"/>
    </source>
</evidence>
<name>A0A166KK63_LACLC</name>
<dbReference type="InterPro" id="IPR022259">
    <property type="entry name" value="Acessory_Sec_prot_Asp3"/>
</dbReference>
<dbReference type="GO" id="GO:0015031">
    <property type="term" value="P:protein transport"/>
    <property type="evidence" value="ECO:0007669"/>
    <property type="project" value="InterPro"/>
</dbReference>
<organism evidence="1 2">
    <name type="scientific">Lactococcus lactis subsp. cremoris</name>
    <name type="common">Streptococcus cremoris</name>
    <dbReference type="NCBI Taxonomy" id="1359"/>
    <lineage>
        <taxon>Bacteria</taxon>
        <taxon>Bacillati</taxon>
        <taxon>Bacillota</taxon>
        <taxon>Bacilli</taxon>
        <taxon>Lactobacillales</taxon>
        <taxon>Streptococcaceae</taxon>
        <taxon>Lactococcus</taxon>
    </lineage>
</organism>
<protein>
    <submittedName>
        <fullName evidence="1">Accessory secretory protein Asp3</fullName>
    </submittedName>
</protein>
<reference evidence="1 2" key="1">
    <citation type="submission" date="2015-08" db="EMBL/GenBank/DDBJ databases">
        <title>Draft Genome Sequences of 11 Lactococcus lactis subspecies cremoris strains.</title>
        <authorList>
            <person name="Wels M."/>
            <person name="Backus L."/>
            <person name="Boekhorst J."/>
            <person name="Dijkstra A."/>
            <person name="Beerthuizen M."/>
            <person name="Siezen R."/>
            <person name="Bachmann H."/>
            <person name="Van Hijum S."/>
        </authorList>
    </citation>
    <scope>NUCLEOTIDE SEQUENCE [LARGE SCALE GENOMIC DNA]</scope>
    <source>
        <strain evidence="1 2">KW10</strain>
    </source>
</reference>
<dbReference type="NCBIfam" id="TIGR03711">
    <property type="entry name" value="acc_sec_asp3"/>
    <property type="match status" value="1"/>
</dbReference>
<dbReference type="Pfam" id="PF15432">
    <property type="entry name" value="Sec-ASP3"/>
    <property type="match status" value="1"/>
</dbReference>
<comment type="caution">
    <text evidence="1">The sequence shown here is derived from an EMBL/GenBank/DDBJ whole genome shotgun (WGS) entry which is preliminary data.</text>
</comment>